<reference evidence="4" key="2">
    <citation type="journal article" date="2024" name="Plant">
        <title>Genomic evolution and insights into agronomic trait innovations of Sesamum species.</title>
        <authorList>
            <person name="Miao H."/>
            <person name="Wang L."/>
            <person name="Qu L."/>
            <person name="Liu H."/>
            <person name="Sun Y."/>
            <person name="Le M."/>
            <person name="Wang Q."/>
            <person name="Wei S."/>
            <person name="Zheng Y."/>
            <person name="Lin W."/>
            <person name="Duan Y."/>
            <person name="Cao H."/>
            <person name="Xiong S."/>
            <person name="Wang X."/>
            <person name="Wei L."/>
            <person name="Li C."/>
            <person name="Ma Q."/>
            <person name="Ju M."/>
            <person name="Zhao R."/>
            <person name="Li G."/>
            <person name="Mu C."/>
            <person name="Tian Q."/>
            <person name="Mei H."/>
            <person name="Zhang T."/>
            <person name="Gao T."/>
            <person name="Zhang H."/>
        </authorList>
    </citation>
    <scope>NUCLEOTIDE SEQUENCE</scope>
    <source>
        <strain evidence="4">KEN1</strain>
    </source>
</reference>
<evidence type="ECO:0000256" key="2">
    <source>
        <dbReference type="SAM" id="MobiDB-lite"/>
    </source>
</evidence>
<dbReference type="SUPFAM" id="SSF53098">
    <property type="entry name" value="Ribonuclease H-like"/>
    <property type="match status" value="1"/>
</dbReference>
<feature type="region of interest" description="Disordered" evidence="2">
    <location>
        <begin position="199"/>
        <end position="265"/>
    </location>
</feature>
<dbReference type="InterPro" id="IPR057670">
    <property type="entry name" value="SH3_retrovirus"/>
</dbReference>
<dbReference type="PROSITE" id="PS50994">
    <property type="entry name" value="INTEGRASE"/>
    <property type="match status" value="1"/>
</dbReference>
<dbReference type="PANTHER" id="PTHR42648:SF28">
    <property type="entry name" value="TRANSPOSON-ENCODED PROTEIN WITH RIBONUCLEASE H-LIKE AND RETROVIRUS ZINC FINGER-LIKE DOMAINS"/>
    <property type="match status" value="1"/>
</dbReference>
<gene>
    <name evidence="4" type="ORF">Slati_0442100</name>
</gene>
<dbReference type="InterPro" id="IPR012337">
    <property type="entry name" value="RNaseH-like_sf"/>
</dbReference>
<evidence type="ECO:0000259" key="3">
    <source>
        <dbReference type="PROSITE" id="PS50994"/>
    </source>
</evidence>
<dbReference type="InterPro" id="IPR039537">
    <property type="entry name" value="Retrotran_Ty1/copia-like"/>
</dbReference>
<dbReference type="GO" id="GO:0008233">
    <property type="term" value="F:peptidase activity"/>
    <property type="evidence" value="ECO:0007669"/>
    <property type="project" value="UniProtKB-KW"/>
</dbReference>
<dbReference type="Gene3D" id="3.30.420.10">
    <property type="entry name" value="Ribonuclease H-like superfamily/Ribonuclease H"/>
    <property type="match status" value="1"/>
</dbReference>
<dbReference type="Pfam" id="PF14223">
    <property type="entry name" value="Retrotran_gag_2"/>
    <property type="match status" value="1"/>
</dbReference>
<dbReference type="InterPro" id="IPR054722">
    <property type="entry name" value="PolX-like_BBD"/>
</dbReference>
<keyword evidence="1" id="KW-0378">Hydrolase</keyword>
<organism evidence="4">
    <name type="scientific">Sesamum latifolium</name>
    <dbReference type="NCBI Taxonomy" id="2727402"/>
    <lineage>
        <taxon>Eukaryota</taxon>
        <taxon>Viridiplantae</taxon>
        <taxon>Streptophyta</taxon>
        <taxon>Embryophyta</taxon>
        <taxon>Tracheophyta</taxon>
        <taxon>Spermatophyta</taxon>
        <taxon>Magnoliopsida</taxon>
        <taxon>eudicotyledons</taxon>
        <taxon>Gunneridae</taxon>
        <taxon>Pentapetalae</taxon>
        <taxon>asterids</taxon>
        <taxon>lamiids</taxon>
        <taxon>Lamiales</taxon>
        <taxon>Pedaliaceae</taxon>
        <taxon>Sesamum</taxon>
    </lineage>
</organism>
<dbReference type="SUPFAM" id="SSF57756">
    <property type="entry name" value="Retrovirus zinc finger-like domains"/>
    <property type="match status" value="1"/>
</dbReference>
<accession>A0AAW2XVK8</accession>
<proteinExistence type="predicted"/>
<dbReference type="AlphaFoldDB" id="A0AAW2XVK8"/>
<keyword evidence="1" id="KW-0645">Protease</keyword>
<dbReference type="Pfam" id="PF00098">
    <property type="entry name" value="zf-CCHC"/>
    <property type="match status" value="1"/>
</dbReference>
<evidence type="ECO:0000313" key="4">
    <source>
        <dbReference type="EMBL" id="KAL0458149.1"/>
    </source>
</evidence>
<dbReference type="InterPro" id="IPR036397">
    <property type="entry name" value="RNaseH_sf"/>
</dbReference>
<dbReference type="InterPro" id="IPR001878">
    <property type="entry name" value="Znf_CCHC"/>
</dbReference>
<feature type="domain" description="Integrase catalytic" evidence="3">
    <location>
        <begin position="450"/>
        <end position="535"/>
    </location>
</feature>
<dbReference type="GO" id="GO:0006508">
    <property type="term" value="P:proteolysis"/>
    <property type="evidence" value="ECO:0007669"/>
    <property type="project" value="UniProtKB-KW"/>
</dbReference>
<dbReference type="GO" id="GO:0008270">
    <property type="term" value="F:zinc ion binding"/>
    <property type="evidence" value="ECO:0007669"/>
    <property type="project" value="InterPro"/>
</dbReference>
<feature type="compositionally biased region" description="Basic and acidic residues" evidence="2">
    <location>
        <begin position="200"/>
        <end position="213"/>
    </location>
</feature>
<dbReference type="Gene3D" id="4.10.60.10">
    <property type="entry name" value="Zinc finger, CCHC-type"/>
    <property type="match status" value="1"/>
</dbReference>
<feature type="compositionally biased region" description="Polar residues" evidence="2">
    <location>
        <begin position="255"/>
        <end position="265"/>
    </location>
</feature>
<dbReference type="Pfam" id="PF13976">
    <property type="entry name" value="gag_pre-integrs"/>
    <property type="match status" value="1"/>
</dbReference>
<comment type="caution">
    <text evidence="4">The sequence shown here is derived from an EMBL/GenBank/DDBJ whole genome shotgun (WGS) entry which is preliminary data.</text>
</comment>
<dbReference type="Pfam" id="PF22936">
    <property type="entry name" value="Pol_BBD"/>
    <property type="match status" value="1"/>
</dbReference>
<dbReference type="GO" id="GO:0003676">
    <property type="term" value="F:nucleic acid binding"/>
    <property type="evidence" value="ECO:0007669"/>
    <property type="project" value="InterPro"/>
</dbReference>
<dbReference type="PANTHER" id="PTHR42648">
    <property type="entry name" value="TRANSPOSASE, PUTATIVE-RELATED"/>
    <property type="match status" value="1"/>
</dbReference>
<dbReference type="EMBL" id="JACGWN010000002">
    <property type="protein sequence ID" value="KAL0458149.1"/>
    <property type="molecule type" value="Genomic_DNA"/>
</dbReference>
<dbReference type="InterPro" id="IPR036875">
    <property type="entry name" value="Znf_CCHC_sf"/>
</dbReference>
<name>A0AAW2XVK8_9LAMI</name>
<reference evidence="4" key="1">
    <citation type="submission" date="2020-06" db="EMBL/GenBank/DDBJ databases">
        <authorList>
            <person name="Li T."/>
            <person name="Hu X."/>
            <person name="Zhang T."/>
            <person name="Song X."/>
            <person name="Zhang H."/>
            <person name="Dai N."/>
            <person name="Sheng W."/>
            <person name="Hou X."/>
            <person name="Wei L."/>
        </authorList>
    </citation>
    <scope>NUCLEOTIDE SEQUENCE</scope>
    <source>
        <strain evidence="4">KEN1</strain>
        <tissue evidence="4">Leaf</tissue>
    </source>
</reference>
<dbReference type="GO" id="GO:0015074">
    <property type="term" value="P:DNA integration"/>
    <property type="evidence" value="ECO:0007669"/>
    <property type="project" value="InterPro"/>
</dbReference>
<feature type="compositionally biased region" description="Basic and acidic residues" evidence="2">
    <location>
        <begin position="228"/>
        <end position="254"/>
    </location>
</feature>
<dbReference type="Pfam" id="PF25597">
    <property type="entry name" value="SH3_retrovirus"/>
    <property type="match status" value="1"/>
</dbReference>
<feature type="region of interest" description="Disordered" evidence="2">
    <location>
        <begin position="1"/>
        <end position="27"/>
    </location>
</feature>
<dbReference type="InterPro" id="IPR025724">
    <property type="entry name" value="GAG-pre-integrase_dom"/>
</dbReference>
<sequence>MLESSEVSEWSAAQRANDEGEGSVGTQGILKALRPQKSASMNDEDWEELQQCAAGTIRLCLAYEIMYHVMNLKSPGEVWKKLEIQFMSKSIMNELYLKQRLYGLKMQEASDLAQHVNVFNQIITDLASMDVSIEDENRAMILLCSLPFSYEHLVTTLTYGKETIKVDEITAALLAHNQRKQNAGESSYSDSLYVNCNQDHGPKLENEGSEKRNSRSKSRGKNTIHCYKCKEPGHMKRDYPKLKKQADEKRDESSKSANVVQNDNSDCSDGDMLSVSTNQFVDAWILDSRCSYHITPNRAWFTSYRSGNSGFVYLGDDRCCNIVVGDVRIKMYDGTVRILFDVRHIPDLKKNLISLGTLHKNSFIPKVDEDRETIRIVKGALTMMEEKITVGNIYKLLGSTVVGGVHSIDSCDDNTKLWHMRLGHLSERGMTKLHKRNLLHCVKSCKLDFYSQFQKFCEEHRIQRHFLVRKTPQQNGIAERMNKSLTERARCLRLNVGLPKTFWAEAVSMACYLINRSPRASLGEKVVEEVWTGDLVDFDHLRIFGCSAYVHVPSDERSKLDTKSKQCIFLVYKKGFKGYKFWDPIARKMVISHDAVFDEQFMLQQYQDKMSKYSSNLDTLQKELEPHPVAIENRESLHPTSDGSTTNELEAYNLARDRQRCTNVKPPSMLGNEKMVSFALLISGDEPTTFHGAITSQEKKERMGAMVEEMESLQKNHT</sequence>
<evidence type="ECO:0000256" key="1">
    <source>
        <dbReference type="ARBA" id="ARBA00022670"/>
    </source>
</evidence>
<protein>
    <submittedName>
        <fullName evidence="4">Retrovirus-related Pol polyprotein from transposon TNT 1-94</fullName>
    </submittedName>
</protein>
<dbReference type="InterPro" id="IPR001584">
    <property type="entry name" value="Integrase_cat-core"/>
</dbReference>